<evidence type="ECO:0000313" key="1">
    <source>
        <dbReference type="EnsemblMetazoa" id="GPAI035446-PA"/>
    </source>
</evidence>
<protein>
    <submittedName>
        <fullName evidence="1">Uncharacterized protein</fullName>
    </submittedName>
</protein>
<organism evidence="1 2">
    <name type="scientific">Glossina pallidipes</name>
    <name type="common">Tsetse fly</name>
    <dbReference type="NCBI Taxonomy" id="7398"/>
    <lineage>
        <taxon>Eukaryota</taxon>
        <taxon>Metazoa</taxon>
        <taxon>Ecdysozoa</taxon>
        <taxon>Arthropoda</taxon>
        <taxon>Hexapoda</taxon>
        <taxon>Insecta</taxon>
        <taxon>Pterygota</taxon>
        <taxon>Neoptera</taxon>
        <taxon>Endopterygota</taxon>
        <taxon>Diptera</taxon>
        <taxon>Brachycera</taxon>
        <taxon>Muscomorpha</taxon>
        <taxon>Hippoboscoidea</taxon>
        <taxon>Glossinidae</taxon>
        <taxon>Glossina</taxon>
    </lineage>
</organism>
<reference evidence="2" key="1">
    <citation type="submission" date="2014-03" db="EMBL/GenBank/DDBJ databases">
        <authorList>
            <person name="Aksoy S."/>
            <person name="Warren W."/>
            <person name="Wilson R.K."/>
        </authorList>
    </citation>
    <scope>NUCLEOTIDE SEQUENCE [LARGE SCALE GENOMIC DNA]</scope>
    <source>
        <strain evidence="2">IAEA</strain>
    </source>
</reference>
<reference evidence="1" key="2">
    <citation type="submission" date="2020-05" db="UniProtKB">
        <authorList>
            <consortium name="EnsemblMetazoa"/>
        </authorList>
    </citation>
    <scope>IDENTIFICATION</scope>
    <source>
        <strain evidence="1">IAEA</strain>
    </source>
</reference>
<sequence length="119" mass="13693">MFPNCQTFILSLPNVPIEAVTNIALGVEQFNELELSFKSENYLTMAENNQRFKFGFNNKGGTLPQFRSQHEEVYGRSAPGSSFFVFVLTLSSKQLRNAVRRAAKKWQVMPDWEKQSRLL</sequence>
<name>A0A1B0A5X7_GLOPL</name>
<accession>A0A1B0A5X7</accession>
<proteinExistence type="predicted"/>
<keyword evidence="2" id="KW-1185">Reference proteome</keyword>
<dbReference type="AlphaFoldDB" id="A0A1B0A5X7"/>
<dbReference type="EnsemblMetazoa" id="GPAI035446-RA">
    <property type="protein sequence ID" value="GPAI035446-PA"/>
    <property type="gene ID" value="GPAI035446"/>
</dbReference>
<dbReference type="VEuPathDB" id="VectorBase:GPAI035446"/>
<dbReference type="Proteomes" id="UP000092445">
    <property type="component" value="Unassembled WGS sequence"/>
</dbReference>
<evidence type="ECO:0000313" key="2">
    <source>
        <dbReference type="Proteomes" id="UP000092445"/>
    </source>
</evidence>